<evidence type="ECO:0000256" key="7">
    <source>
        <dbReference type="ARBA" id="ARBA00023004"/>
    </source>
</evidence>
<protein>
    <submittedName>
        <fullName evidence="12">Cytochrome</fullName>
    </submittedName>
</protein>
<dbReference type="PROSITE" id="PS00086">
    <property type="entry name" value="CYTOCHROME_P450"/>
    <property type="match status" value="1"/>
</dbReference>
<dbReference type="InterPro" id="IPR017972">
    <property type="entry name" value="Cyt_P450_CS"/>
</dbReference>
<dbReference type="GO" id="GO:0004497">
    <property type="term" value="F:monooxygenase activity"/>
    <property type="evidence" value="ECO:0007669"/>
    <property type="project" value="UniProtKB-KW"/>
</dbReference>
<dbReference type="EMBL" id="JACGWL010000526">
    <property type="protein sequence ID" value="KAK4383732.1"/>
    <property type="molecule type" value="Genomic_DNA"/>
</dbReference>
<dbReference type="PRINTS" id="PR00385">
    <property type="entry name" value="P450"/>
</dbReference>
<keyword evidence="4 10" id="KW-0349">Heme</keyword>
<keyword evidence="8 11" id="KW-0503">Monooxygenase</keyword>
<dbReference type="SUPFAM" id="SSF48264">
    <property type="entry name" value="Cytochrome P450"/>
    <property type="match status" value="1"/>
</dbReference>
<evidence type="ECO:0000256" key="4">
    <source>
        <dbReference type="ARBA" id="ARBA00022617"/>
    </source>
</evidence>
<gene>
    <name evidence="12" type="ORF">Sango_2749000</name>
</gene>
<dbReference type="Proteomes" id="UP001289374">
    <property type="component" value="Unassembled WGS sequence"/>
</dbReference>
<evidence type="ECO:0000256" key="8">
    <source>
        <dbReference type="ARBA" id="ARBA00023033"/>
    </source>
</evidence>
<proteinExistence type="inferred from homology"/>
<dbReference type="GO" id="GO:0016705">
    <property type="term" value="F:oxidoreductase activity, acting on paired donors, with incorporation or reduction of molecular oxygen"/>
    <property type="evidence" value="ECO:0007669"/>
    <property type="project" value="InterPro"/>
</dbReference>
<comment type="cofactor">
    <cofactor evidence="1 10">
        <name>heme</name>
        <dbReference type="ChEBI" id="CHEBI:30413"/>
    </cofactor>
</comment>
<keyword evidence="6 11" id="KW-0560">Oxidoreductase</keyword>
<evidence type="ECO:0000256" key="6">
    <source>
        <dbReference type="ARBA" id="ARBA00023002"/>
    </source>
</evidence>
<evidence type="ECO:0000256" key="2">
    <source>
        <dbReference type="ARBA" id="ARBA00004167"/>
    </source>
</evidence>
<dbReference type="GO" id="GO:0020037">
    <property type="term" value="F:heme binding"/>
    <property type="evidence" value="ECO:0007669"/>
    <property type="project" value="InterPro"/>
</dbReference>
<reference evidence="12" key="1">
    <citation type="submission" date="2020-06" db="EMBL/GenBank/DDBJ databases">
        <authorList>
            <person name="Li T."/>
            <person name="Hu X."/>
            <person name="Zhang T."/>
            <person name="Song X."/>
            <person name="Zhang H."/>
            <person name="Dai N."/>
            <person name="Sheng W."/>
            <person name="Hou X."/>
            <person name="Wei L."/>
        </authorList>
    </citation>
    <scope>NUCLEOTIDE SEQUENCE</scope>
    <source>
        <strain evidence="12">K16</strain>
        <tissue evidence="12">Leaf</tissue>
    </source>
</reference>
<reference evidence="12" key="2">
    <citation type="journal article" date="2024" name="Plant">
        <title>Genomic evolution and insights into agronomic trait innovations of Sesamum species.</title>
        <authorList>
            <person name="Miao H."/>
            <person name="Wang L."/>
            <person name="Qu L."/>
            <person name="Liu H."/>
            <person name="Sun Y."/>
            <person name="Le M."/>
            <person name="Wang Q."/>
            <person name="Wei S."/>
            <person name="Zheng Y."/>
            <person name="Lin W."/>
            <person name="Duan Y."/>
            <person name="Cao H."/>
            <person name="Xiong S."/>
            <person name="Wang X."/>
            <person name="Wei L."/>
            <person name="Li C."/>
            <person name="Ma Q."/>
            <person name="Ju M."/>
            <person name="Zhao R."/>
            <person name="Li G."/>
            <person name="Mu C."/>
            <person name="Tian Q."/>
            <person name="Mei H."/>
            <person name="Zhang T."/>
            <person name="Gao T."/>
            <person name="Zhang H."/>
        </authorList>
    </citation>
    <scope>NUCLEOTIDE SEQUENCE</scope>
    <source>
        <strain evidence="12">K16</strain>
    </source>
</reference>
<keyword evidence="7 10" id="KW-0408">Iron</keyword>
<dbReference type="PANTHER" id="PTHR47943:SF2">
    <property type="entry name" value="CYTOCHROME P450"/>
    <property type="match status" value="1"/>
</dbReference>
<dbReference type="InterPro" id="IPR001128">
    <property type="entry name" value="Cyt_P450"/>
</dbReference>
<dbReference type="PANTHER" id="PTHR47943">
    <property type="entry name" value="CYTOCHROME P450 93A3-LIKE"/>
    <property type="match status" value="1"/>
</dbReference>
<evidence type="ECO:0000313" key="12">
    <source>
        <dbReference type="EMBL" id="KAK4383732.1"/>
    </source>
</evidence>
<dbReference type="GO" id="GO:0016020">
    <property type="term" value="C:membrane"/>
    <property type="evidence" value="ECO:0007669"/>
    <property type="project" value="UniProtKB-SubCell"/>
</dbReference>
<evidence type="ECO:0000256" key="5">
    <source>
        <dbReference type="ARBA" id="ARBA00022723"/>
    </source>
</evidence>
<dbReference type="PRINTS" id="PR00463">
    <property type="entry name" value="EP450I"/>
</dbReference>
<dbReference type="Pfam" id="PF00067">
    <property type="entry name" value="p450"/>
    <property type="match status" value="1"/>
</dbReference>
<evidence type="ECO:0000256" key="1">
    <source>
        <dbReference type="ARBA" id="ARBA00001971"/>
    </source>
</evidence>
<feature type="binding site" description="axial binding residue" evidence="10">
    <location>
        <position position="228"/>
    </location>
    <ligand>
        <name>heme</name>
        <dbReference type="ChEBI" id="CHEBI:30413"/>
    </ligand>
    <ligandPart>
        <name>Fe</name>
        <dbReference type="ChEBI" id="CHEBI:18248"/>
    </ligandPart>
</feature>
<accession>A0AAE1T9N0</accession>
<dbReference type="InterPro" id="IPR036396">
    <property type="entry name" value="Cyt_P450_sf"/>
</dbReference>
<comment type="similarity">
    <text evidence="3 11">Belongs to the cytochrome P450 family.</text>
</comment>
<comment type="caution">
    <text evidence="12">The sequence shown here is derived from an EMBL/GenBank/DDBJ whole genome shotgun (WGS) entry which is preliminary data.</text>
</comment>
<keyword evidence="5 10" id="KW-0479">Metal-binding</keyword>
<dbReference type="Gene3D" id="1.10.630.10">
    <property type="entry name" value="Cytochrome P450"/>
    <property type="match status" value="1"/>
</dbReference>
<organism evidence="12 13">
    <name type="scientific">Sesamum angolense</name>
    <dbReference type="NCBI Taxonomy" id="2727404"/>
    <lineage>
        <taxon>Eukaryota</taxon>
        <taxon>Viridiplantae</taxon>
        <taxon>Streptophyta</taxon>
        <taxon>Embryophyta</taxon>
        <taxon>Tracheophyta</taxon>
        <taxon>Spermatophyta</taxon>
        <taxon>Magnoliopsida</taxon>
        <taxon>eudicotyledons</taxon>
        <taxon>Gunneridae</taxon>
        <taxon>Pentapetalae</taxon>
        <taxon>asterids</taxon>
        <taxon>lamiids</taxon>
        <taxon>Lamiales</taxon>
        <taxon>Pedaliaceae</taxon>
        <taxon>Sesamum</taxon>
    </lineage>
</organism>
<dbReference type="FunFam" id="1.10.630.10:FF:000126">
    <property type="entry name" value="Predicted protein"/>
    <property type="match status" value="1"/>
</dbReference>
<evidence type="ECO:0000256" key="10">
    <source>
        <dbReference type="PIRSR" id="PIRSR602401-1"/>
    </source>
</evidence>
<sequence length="288" mass="32600">MSVRIASVSADMTCLMVFGGRLGPTVEELSKILDRFLERIIDDHVQNKEEKQQSSQDFVDTMMGIMESGEAGFDFDRRHVKAVLMDMLLAGMDTSAAIVEWALSEVIRHPAVTKKLQKELEDIVGLDEMVNESHLSSLKYLDYVVRESMRLHPVVPLLIHEGMEDCEVDRFHIQKKSRVLVNVWAIGRDPDAWTDPEAFSPERFLGSNVDVRGRDFQLIPFGTGRRGCPGLQLGLTIVQLMVAQLVHCFDWELPHGMQPGELDMSENFGLVTAKAKHLMAIPKYRLHQ</sequence>
<evidence type="ECO:0000256" key="3">
    <source>
        <dbReference type="ARBA" id="ARBA00010617"/>
    </source>
</evidence>
<keyword evidence="9" id="KW-0472">Membrane</keyword>
<evidence type="ECO:0000256" key="9">
    <source>
        <dbReference type="ARBA" id="ARBA00023136"/>
    </source>
</evidence>
<name>A0AAE1T9N0_9LAMI</name>
<comment type="subcellular location">
    <subcellularLocation>
        <location evidence="2">Membrane</location>
        <topology evidence="2">Single-pass membrane protein</topology>
    </subcellularLocation>
</comment>
<dbReference type="InterPro" id="IPR002401">
    <property type="entry name" value="Cyt_P450_E_grp-I"/>
</dbReference>
<dbReference type="AlphaFoldDB" id="A0AAE1T9N0"/>
<evidence type="ECO:0000256" key="11">
    <source>
        <dbReference type="RuleBase" id="RU000461"/>
    </source>
</evidence>
<keyword evidence="13" id="KW-1185">Reference proteome</keyword>
<dbReference type="GO" id="GO:0005506">
    <property type="term" value="F:iron ion binding"/>
    <property type="evidence" value="ECO:0007669"/>
    <property type="project" value="InterPro"/>
</dbReference>
<evidence type="ECO:0000313" key="13">
    <source>
        <dbReference type="Proteomes" id="UP001289374"/>
    </source>
</evidence>